<keyword evidence="2" id="KW-0378">Hydrolase</keyword>
<evidence type="ECO:0000259" key="7">
    <source>
        <dbReference type="Pfam" id="PF13460"/>
    </source>
</evidence>
<dbReference type="Gene3D" id="3.30.70.2330">
    <property type="match status" value="1"/>
</dbReference>
<protein>
    <recommendedName>
        <fullName evidence="10">HIRAN domain-containing protein</fullName>
    </recommendedName>
</protein>
<dbReference type="InterPro" id="IPR014905">
    <property type="entry name" value="HIRAN"/>
</dbReference>
<name>A0A811SFJ4_9POAL</name>
<dbReference type="FunFam" id="3.40.50.720:FF:000349">
    <property type="entry name" value="Uncharacterized protein At1g32220, chloroplastic"/>
    <property type="match status" value="1"/>
</dbReference>
<dbReference type="CDD" id="cd09122">
    <property type="entry name" value="PLDc_Tdp1_1"/>
    <property type="match status" value="1"/>
</dbReference>
<evidence type="ECO:0000259" key="6">
    <source>
        <dbReference type="Pfam" id="PF08797"/>
    </source>
</evidence>
<feature type="domain" description="NAD(P)-binding" evidence="7">
    <location>
        <begin position="909"/>
        <end position="1052"/>
    </location>
</feature>
<dbReference type="Gene3D" id="3.40.50.720">
    <property type="entry name" value="NAD(P)-binding Rossmann-like Domain"/>
    <property type="match status" value="1"/>
</dbReference>
<feature type="active site" description="Nucleophile" evidence="3">
    <location>
        <position position="384"/>
    </location>
</feature>
<dbReference type="GO" id="GO:0008270">
    <property type="term" value="F:zinc ion binding"/>
    <property type="evidence" value="ECO:0007669"/>
    <property type="project" value="InterPro"/>
</dbReference>
<comment type="caution">
    <text evidence="8">The sequence shown here is derived from an EMBL/GenBank/DDBJ whole genome shotgun (WGS) entry which is preliminary data.</text>
</comment>
<organism evidence="8 9">
    <name type="scientific">Miscanthus lutarioriparius</name>
    <dbReference type="NCBI Taxonomy" id="422564"/>
    <lineage>
        <taxon>Eukaryota</taxon>
        <taxon>Viridiplantae</taxon>
        <taxon>Streptophyta</taxon>
        <taxon>Embryophyta</taxon>
        <taxon>Tracheophyta</taxon>
        <taxon>Spermatophyta</taxon>
        <taxon>Magnoliopsida</taxon>
        <taxon>Liliopsida</taxon>
        <taxon>Poales</taxon>
        <taxon>Poaceae</taxon>
        <taxon>PACMAD clade</taxon>
        <taxon>Panicoideae</taxon>
        <taxon>Andropogonodae</taxon>
        <taxon>Andropogoneae</taxon>
        <taxon>Saccharinae</taxon>
        <taxon>Miscanthus</taxon>
    </lineage>
</organism>
<dbReference type="EMBL" id="CAJGYO010000241">
    <property type="protein sequence ID" value="CAD6341570.1"/>
    <property type="molecule type" value="Genomic_DNA"/>
</dbReference>
<feature type="binding site" evidence="4">
    <location>
        <position position="386"/>
    </location>
    <ligand>
        <name>substrate</name>
    </ligand>
</feature>
<dbReference type="GO" id="GO:0008081">
    <property type="term" value="F:phosphoric diester hydrolase activity"/>
    <property type="evidence" value="ECO:0007669"/>
    <property type="project" value="InterPro"/>
</dbReference>
<dbReference type="InterPro" id="IPR016040">
    <property type="entry name" value="NAD(P)-bd_dom"/>
</dbReference>
<proteinExistence type="predicted"/>
<dbReference type="AlphaFoldDB" id="A0A811SFJ4"/>
<evidence type="ECO:0000313" key="9">
    <source>
        <dbReference type="Proteomes" id="UP000604825"/>
    </source>
</evidence>
<keyword evidence="1" id="KW-0479">Metal-binding</keyword>
<dbReference type="Proteomes" id="UP000604825">
    <property type="component" value="Unassembled WGS sequence"/>
</dbReference>
<dbReference type="GO" id="GO:0005634">
    <property type="term" value="C:nucleus"/>
    <property type="evidence" value="ECO:0007669"/>
    <property type="project" value="InterPro"/>
</dbReference>
<evidence type="ECO:0000256" key="2">
    <source>
        <dbReference type="ARBA" id="ARBA00022801"/>
    </source>
</evidence>
<dbReference type="InterPro" id="IPR036291">
    <property type="entry name" value="NAD(P)-bd_dom_sf"/>
</dbReference>
<dbReference type="Pfam" id="PF13460">
    <property type="entry name" value="NAD_binding_10"/>
    <property type="match status" value="1"/>
</dbReference>
<dbReference type="PANTHER" id="PTHR12415">
    <property type="entry name" value="TYROSYL-DNA PHOSPHODIESTERASE 1"/>
    <property type="match status" value="1"/>
</dbReference>
<evidence type="ECO:0000256" key="4">
    <source>
        <dbReference type="PIRSR" id="PIRSR610347-2"/>
    </source>
</evidence>
<reference evidence="8" key="1">
    <citation type="submission" date="2020-10" db="EMBL/GenBank/DDBJ databases">
        <authorList>
            <person name="Han B."/>
            <person name="Lu T."/>
            <person name="Zhao Q."/>
            <person name="Huang X."/>
            <person name="Zhao Y."/>
        </authorList>
    </citation>
    <scope>NUCLEOTIDE SEQUENCE</scope>
</reference>
<dbReference type="OrthoDB" id="47785at2759"/>
<evidence type="ECO:0008006" key="10">
    <source>
        <dbReference type="Google" id="ProtNLM"/>
    </source>
</evidence>
<evidence type="ECO:0000256" key="5">
    <source>
        <dbReference type="SAM" id="MobiDB-lite"/>
    </source>
</evidence>
<evidence type="ECO:0000313" key="8">
    <source>
        <dbReference type="EMBL" id="CAD6341570.1"/>
    </source>
</evidence>
<dbReference type="Gene3D" id="3.30.870.10">
    <property type="entry name" value="Endonuclease Chain A"/>
    <property type="match status" value="2"/>
</dbReference>
<dbReference type="GO" id="GO:0016818">
    <property type="term" value="F:hydrolase activity, acting on acid anhydrides, in phosphorus-containing anhydrides"/>
    <property type="evidence" value="ECO:0007669"/>
    <property type="project" value="InterPro"/>
</dbReference>
<accession>A0A811SFJ4</accession>
<dbReference type="SUPFAM" id="SSF51735">
    <property type="entry name" value="NAD(P)-binding Rossmann-fold domains"/>
    <property type="match status" value="1"/>
</dbReference>
<dbReference type="Pfam" id="PF06087">
    <property type="entry name" value="Tyr-DNA_phospho"/>
    <property type="match status" value="2"/>
</dbReference>
<evidence type="ECO:0000256" key="1">
    <source>
        <dbReference type="ARBA" id="ARBA00022723"/>
    </source>
</evidence>
<feature type="domain" description="HIRAN" evidence="6">
    <location>
        <begin position="518"/>
        <end position="627"/>
    </location>
</feature>
<sequence length="1136" mass="124735">MAVPLPQQPDRPYPSGSLGYFHLRLVGPAPALLLLRTDRLYSLSHSRRRGYRLRLLASPHRRRARDLLLSTYGCDLRLTHRSGTGSPSVNGRPLCAGTPTELAVGDEVSVLRCGTRYGFIVERFVSCGGVEVSAASTAGSCAEGLVFRAESLRKRLRAISESEDPLSLLRDCSGIGSLDVGPKKWRQDVAGELCLDNPITPAPEENALQGDCNFDQDKLENHLDVVNDGDGELLFNGSKGCRDDNAEQPGCGSSNEEQYRREGCYSDGSTFFLNRLPGTGSDTQAGPQSDVTLPQLLHPVNSLVRVFIATFTSDISWFLNYCKIPQHLPVTIACHKERCWSASSENRMAAPFESHPKLLLVFPRFPEEIAFGKDRKKQGVACHHPKLIVLQREDSMRVIVTSANLVPRQWHLITNTVWWQDFPRRTSLDYAALFSAAEKQKSDFAAQLVSFIASMVNEIPSQAYWINEIAKYDFEGAGGYLIASVPGIHAQSPPYLESNYFLSAKHNVHAKSAHRMFIGSVQTSVVGLSHRFHMPSDAGKQLRALSAFLGKCRENMHGTTEVILKRNTNIPADANSVSVLVADMDKFTEEDSVQLGFLPREVAKWVAPLSDSGFFSFSGFIYPREALEAAYGVTNTKVQLLLYVSKGPEFSQISGLISNEHFPPLCSLIASLQRCLGLWQLEEVLSNIKWPETLETDFIYSASSIGTSINPQFIASFASAAGKRPHQDFDSQESDPEVAQRRFKSCFDEHSFGWTYCGSHNFSPAAWGQPLSPPSKANPSEARSAPSGPRLHICNYELGIILIAPPPGMSKHASESRHRIEGIVLPFVVPPPRYKGSDRPATRLAMREAVAEACVLQGNGVVDLSEDTDEDVPDEDDEQVVELSDCSQQEKEEEKIYAETLWGQIVVLGGSGFVGSAICKAAVSKGIEVVSFSRSGRPSYSDPWVDQVNWLAGDVFYARWDEVFVGATAVVSTLGGFGNEEQMKRINGEANTIAVNAAKEYGVPKFILISVHDYNLPSFLLTSGYFTGKRKAESEVLSKYPASGVVLRPGFIYGKRKVNGFEVPLDTVGQPLERLLSSVENFTKPLSSLPASDLILAPPVSVDDVAYAVINGVIDDSFFGVFTIEQIKEAAAKVRV</sequence>
<dbReference type="InterPro" id="IPR010347">
    <property type="entry name" value="Tdp1"/>
</dbReference>
<gene>
    <name evidence="8" type="ORF">NCGR_LOCUS65668</name>
</gene>
<dbReference type="GO" id="GO:0006281">
    <property type="term" value="P:DNA repair"/>
    <property type="evidence" value="ECO:0007669"/>
    <property type="project" value="InterPro"/>
</dbReference>
<feature type="region of interest" description="Disordered" evidence="5">
    <location>
        <begin position="768"/>
        <end position="788"/>
    </location>
</feature>
<evidence type="ECO:0000256" key="3">
    <source>
        <dbReference type="PIRSR" id="PIRSR610347-1"/>
    </source>
</evidence>
<dbReference type="PANTHER" id="PTHR12415:SF3">
    <property type="entry name" value="OS04G0403400 PROTEIN"/>
    <property type="match status" value="1"/>
</dbReference>
<dbReference type="Pfam" id="PF08797">
    <property type="entry name" value="HIRAN"/>
    <property type="match status" value="1"/>
</dbReference>
<keyword evidence="9" id="KW-1185">Reference proteome</keyword>
<dbReference type="GO" id="GO:0003676">
    <property type="term" value="F:nucleic acid binding"/>
    <property type="evidence" value="ECO:0007669"/>
    <property type="project" value="InterPro"/>
</dbReference>
<dbReference type="SUPFAM" id="SSF56024">
    <property type="entry name" value="Phospholipase D/nuclease"/>
    <property type="match status" value="2"/>
</dbReference>